<protein>
    <submittedName>
        <fullName evidence="9">tRNA glutamyl-Q(34) synthetase GluQRS</fullName>
        <ecNumber evidence="9">6.1.1.-</ecNumber>
    </submittedName>
</protein>
<evidence type="ECO:0000256" key="3">
    <source>
        <dbReference type="ARBA" id="ARBA00022741"/>
    </source>
</evidence>
<dbReference type="InterPro" id="IPR014729">
    <property type="entry name" value="Rossmann-like_a/b/a_fold"/>
</dbReference>
<dbReference type="PRINTS" id="PR00987">
    <property type="entry name" value="TRNASYNTHGLU"/>
</dbReference>
<evidence type="ECO:0000256" key="4">
    <source>
        <dbReference type="ARBA" id="ARBA00022833"/>
    </source>
</evidence>
<dbReference type="PANTHER" id="PTHR43311:SF1">
    <property type="entry name" value="GLUTAMYL-Q TRNA(ASP) SYNTHETASE"/>
    <property type="match status" value="1"/>
</dbReference>
<keyword evidence="10" id="KW-1185">Reference proteome</keyword>
<keyword evidence="1 7" id="KW-0436">Ligase</keyword>
<dbReference type="Pfam" id="PF00749">
    <property type="entry name" value="tRNA-synt_1c"/>
    <property type="match status" value="1"/>
</dbReference>
<accession>A0ABT1CDZ9</accession>
<keyword evidence="5 7" id="KW-0067">ATP-binding</keyword>
<evidence type="ECO:0000313" key="10">
    <source>
        <dbReference type="Proteomes" id="UP001523401"/>
    </source>
</evidence>
<keyword evidence="7" id="KW-0648">Protein biosynthesis</keyword>
<evidence type="ECO:0000256" key="6">
    <source>
        <dbReference type="ARBA" id="ARBA00023146"/>
    </source>
</evidence>
<dbReference type="PANTHER" id="PTHR43311">
    <property type="entry name" value="GLUTAMATE--TRNA LIGASE"/>
    <property type="match status" value="1"/>
</dbReference>
<evidence type="ECO:0000256" key="2">
    <source>
        <dbReference type="ARBA" id="ARBA00022723"/>
    </source>
</evidence>
<keyword evidence="3 7" id="KW-0547">Nucleotide-binding</keyword>
<sequence>MTGFRTRFAPSPTGYLHLGHVASACHARDCAGPKGAFLIRIEDIDPQRCLPVYEQALRDDLHWLGFESATPVLRQSDHLSFYREQRERLHAMGLLYRCACSRAQVQANALGRAPDGSAIYGGACRGRHVDGARPYVWRLDMKKALDRLGGAPAWTELDGRVVEGDAAAFGDVVIGRRDNGVSYHLCVTCDDARQGVTLVTRGQDLFDATAVHRVLQALLRYPEPLYAHHGLICDEAGRKLSKRDGAESLRALREKGMSPREIIALARASIGG</sequence>
<proteinExistence type="inferred from homology"/>
<feature type="domain" description="Glutamyl/glutaminyl-tRNA synthetase class Ib catalytic" evidence="8">
    <location>
        <begin position="5"/>
        <end position="263"/>
    </location>
</feature>
<name>A0ABT1CDZ9_9PROT</name>
<evidence type="ECO:0000256" key="1">
    <source>
        <dbReference type="ARBA" id="ARBA00022598"/>
    </source>
</evidence>
<keyword evidence="6 7" id="KW-0030">Aminoacyl-tRNA synthetase</keyword>
<dbReference type="InterPro" id="IPR000924">
    <property type="entry name" value="Glu/Gln-tRNA-synth"/>
</dbReference>
<organism evidence="9 10">
    <name type="scientific">Asaia lannensis NBRC 102526</name>
    <dbReference type="NCBI Taxonomy" id="1307926"/>
    <lineage>
        <taxon>Bacteria</taxon>
        <taxon>Pseudomonadati</taxon>
        <taxon>Pseudomonadota</taxon>
        <taxon>Alphaproteobacteria</taxon>
        <taxon>Acetobacterales</taxon>
        <taxon>Acetobacteraceae</taxon>
        <taxon>Asaia</taxon>
    </lineage>
</organism>
<evidence type="ECO:0000259" key="8">
    <source>
        <dbReference type="Pfam" id="PF00749"/>
    </source>
</evidence>
<reference evidence="9 10" key="1">
    <citation type="submission" date="2022-06" db="EMBL/GenBank/DDBJ databases">
        <title>Whole-genome of Asaia lannensis strain LMG 27011T.</title>
        <authorList>
            <person name="Sombolestani A."/>
        </authorList>
    </citation>
    <scope>NUCLEOTIDE SEQUENCE [LARGE SCALE GENOMIC DNA]</scope>
    <source>
        <strain evidence="9 10">NBRC 102526</strain>
    </source>
</reference>
<evidence type="ECO:0000256" key="5">
    <source>
        <dbReference type="ARBA" id="ARBA00022840"/>
    </source>
</evidence>
<dbReference type="InterPro" id="IPR020058">
    <property type="entry name" value="Glu/Gln-tRNA-synth_Ib_cat-dom"/>
</dbReference>
<comment type="similarity">
    <text evidence="7">Belongs to the class-I aminoacyl-tRNA synthetase family.</text>
</comment>
<keyword evidence="4" id="KW-0862">Zinc</keyword>
<dbReference type="GO" id="GO:0016874">
    <property type="term" value="F:ligase activity"/>
    <property type="evidence" value="ECO:0007669"/>
    <property type="project" value="UniProtKB-KW"/>
</dbReference>
<dbReference type="RefSeq" id="WP_252848540.1">
    <property type="nucleotide sequence ID" value="NZ_BAPW01000012.1"/>
</dbReference>
<comment type="caution">
    <text evidence="9">The sequence shown here is derived from an EMBL/GenBank/DDBJ whole genome shotgun (WGS) entry which is preliminary data.</text>
</comment>
<dbReference type="PROSITE" id="PS51257">
    <property type="entry name" value="PROKAR_LIPOPROTEIN"/>
    <property type="match status" value="1"/>
</dbReference>
<dbReference type="InterPro" id="IPR049940">
    <property type="entry name" value="GluQ/Sye"/>
</dbReference>
<dbReference type="Proteomes" id="UP001523401">
    <property type="component" value="Unassembled WGS sequence"/>
</dbReference>
<dbReference type="SUPFAM" id="SSF52374">
    <property type="entry name" value="Nucleotidylyl transferase"/>
    <property type="match status" value="1"/>
</dbReference>
<dbReference type="Gene3D" id="3.40.50.620">
    <property type="entry name" value="HUPs"/>
    <property type="match status" value="1"/>
</dbReference>
<keyword evidence="2" id="KW-0479">Metal-binding</keyword>
<gene>
    <name evidence="9" type="primary">gluQRS</name>
    <name evidence="9" type="ORF">NF685_02970</name>
</gene>
<dbReference type="NCBIfam" id="NF004315">
    <property type="entry name" value="PRK05710.1-4"/>
    <property type="match status" value="1"/>
</dbReference>
<dbReference type="EMBL" id="JAMXQU010000002">
    <property type="protein sequence ID" value="MCO6158991.1"/>
    <property type="molecule type" value="Genomic_DNA"/>
</dbReference>
<evidence type="ECO:0000313" key="9">
    <source>
        <dbReference type="EMBL" id="MCO6158991.1"/>
    </source>
</evidence>
<dbReference type="PROSITE" id="PS00178">
    <property type="entry name" value="AA_TRNA_LIGASE_I"/>
    <property type="match status" value="1"/>
</dbReference>
<dbReference type="EC" id="6.1.1.-" evidence="9"/>
<evidence type="ECO:0000256" key="7">
    <source>
        <dbReference type="RuleBase" id="RU363037"/>
    </source>
</evidence>
<dbReference type="InterPro" id="IPR001412">
    <property type="entry name" value="aa-tRNA-synth_I_CS"/>
</dbReference>